<keyword evidence="8" id="KW-0175">Coiled coil</keyword>
<evidence type="ECO:0000256" key="8">
    <source>
        <dbReference type="SAM" id="Coils"/>
    </source>
</evidence>
<dbReference type="PANTHER" id="PTHR32089:SF119">
    <property type="entry name" value="METHYL-ACCEPTING CHEMOTAXIS PROTEIN CTPL"/>
    <property type="match status" value="1"/>
</dbReference>
<gene>
    <name evidence="12" type="ORF">I8J31_02240</name>
</gene>
<evidence type="ECO:0000256" key="3">
    <source>
        <dbReference type="ARBA" id="ARBA00022989"/>
    </source>
</evidence>
<dbReference type="GO" id="GO:0016020">
    <property type="term" value="C:membrane"/>
    <property type="evidence" value="ECO:0007669"/>
    <property type="project" value="UniProtKB-SubCell"/>
</dbReference>
<name>A0A934JQP6_9GAMM</name>
<dbReference type="GO" id="GO:0007165">
    <property type="term" value="P:signal transduction"/>
    <property type="evidence" value="ECO:0007669"/>
    <property type="project" value="UniProtKB-KW"/>
</dbReference>
<evidence type="ECO:0000259" key="11">
    <source>
        <dbReference type="PROSITE" id="PS50885"/>
    </source>
</evidence>
<evidence type="ECO:0000259" key="10">
    <source>
        <dbReference type="PROSITE" id="PS50111"/>
    </source>
</evidence>
<evidence type="ECO:0000256" key="2">
    <source>
        <dbReference type="ARBA" id="ARBA00022692"/>
    </source>
</evidence>
<comment type="similarity">
    <text evidence="6">Belongs to the methyl-accepting chemotaxis (MCP) protein family.</text>
</comment>
<feature type="domain" description="Methyl-accepting transducer" evidence="10">
    <location>
        <begin position="355"/>
        <end position="591"/>
    </location>
</feature>
<evidence type="ECO:0000256" key="5">
    <source>
        <dbReference type="ARBA" id="ARBA00023224"/>
    </source>
</evidence>
<keyword evidence="2 9" id="KW-0812">Transmembrane</keyword>
<dbReference type="PROSITE" id="PS50885">
    <property type="entry name" value="HAMP"/>
    <property type="match status" value="1"/>
</dbReference>
<reference evidence="12" key="1">
    <citation type="submission" date="2020-12" db="EMBL/GenBank/DDBJ databases">
        <title>Marinomonas arctica sp. nov., a psychrotolerant bacterium isolated from the Arctic.</title>
        <authorList>
            <person name="Zhang Y."/>
        </authorList>
    </citation>
    <scope>NUCLEOTIDE SEQUENCE</scope>
    <source>
        <strain evidence="12">C1424</strain>
    </source>
</reference>
<dbReference type="Pfam" id="PF00015">
    <property type="entry name" value="MCPsignal"/>
    <property type="match status" value="1"/>
</dbReference>
<dbReference type="Proteomes" id="UP000628710">
    <property type="component" value="Unassembled WGS sequence"/>
</dbReference>
<accession>A0A934JQP6</accession>
<feature type="domain" description="HAMP" evidence="11">
    <location>
        <begin position="309"/>
        <end position="350"/>
    </location>
</feature>
<dbReference type="Gene3D" id="1.10.287.950">
    <property type="entry name" value="Methyl-accepting chemotaxis protein"/>
    <property type="match status" value="1"/>
</dbReference>
<evidence type="ECO:0000256" key="4">
    <source>
        <dbReference type="ARBA" id="ARBA00023136"/>
    </source>
</evidence>
<proteinExistence type="inferred from homology"/>
<feature type="transmembrane region" description="Helical" evidence="9">
    <location>
        <begin position="12"/>
        <end position="34"/>
    </location>
</feature>
<dbReference type="CDD" id="cd06225">
    <property type="entry name" value="HAMP"/>
    <property type="match status" value="1"/>
</dbReference>
<evidence type="ECO:0000256" key="7">
    <source>
        <dbReference type="PROSITE-ProRule" id="PRU00284"/>
    </source>
</evidence>
<evidence type="ECO:0000313" key="12">
    <source>
        <dbReference type="EMBL" id="MBJ7536496.1"/>
    </source>
</evidence>
<sequence>MLSNLSFKTKLLSLLATAIAGFIIVTFVAMDGLASQQRANNQLLNLSKTQGSNDQLSISMLEITDHLRSVSENSYEDYLKNVNEQIQKNTNIINANVSRANSPDLKQTLQDTQAKIDQYSKALLNLVNKRYIIGFDSNSGLRGKIGQLGSEITTDIKKLSLLKREFTKVRQTESSYLFDPSESNLEKLNVNIENFNTRIENFGFQDTHGKKMKLYTEALLKYGEEYTSLNTVENTFNEQKEVFIQNQLTTGQLIQEKIEEAEAEAEESSTKANRTLLAVSIAVTLAAALLMLSIGQNVKSTLNRIIFDLNKVKEGNMTAKAKVNTKRNDEFDKLGGSLNEMTQGLGDVLQDVISTTGNVGDMSTDLNSAISDITKNNLSVNQRTNSLAHATDDISNRISQLSDTTNALQSHSNDTYESAKSGAETIRLVLDSLKDTVDVVNLTGQQLEELGQLSTDIDNVIGMINDLANQTNLLALNAAIEAARAGEAGRGFSVVADEVRSLAEKTVDATSRITTIVSTIQSSTQTAIATMESGQSNLKIIEENGAKAEDAMRNIETKAMTSSNSASSMATDIQDVASTAVQMNTETEQIAQQLNEDTHSIDILAQKTKLIQELTEQLSGKTQVFTLS</sequence>
<evidence type="ECO:0000256" key="9">
    <source>
        <dbReference type="SAM" id="Phobius"/>
    </source>
</evidence>
<feature type="coiled-coil region" evidence="8">
    <location>
        <begin position="244"/>
        <end position="278"/>
    </location>
</feature>
<dbReference type="RefSeq" id="WP_199466576.1">
    <property type="nucleotide sequence ID" value="NZ_JAEMNX010000001.1"/>
</dbReference>
<dbReference type="InterPro" id="IPR003660">
    <property type="entry name" value="HAMP_dom"/>
</dbReference>
<dbReference type="EMBL" id="JAEMNX010000001">
    <property type="protein sequence ID" value="MBJ7536496.1"/>
    <property type="molecule type" value="Genomic_DNA"/>
</dbReference>
<protein>
    <submittedName>
        <fullName evidence="12">Methyl-accepting chemotaxis protein</fullName>
    </submittedName>
</protein>
<keyword evidence="5 7" id="KW-0807">Transducer</keyword>
<evidence type="ECO:0000313" key="13">
    <source>
        <dbReference type="Proteomes" id="UP000628710"/>
    </source>
</evidence>
<organism evidence="12 13">
    <name type="scientific">Marinomonas transparens</name>
    <dbReference type="NCBI Taxonomy" id="2795388"/>
    <lineage>
        <taxon>Bacteria</taxon>
        <taxon>Pseudomonadati</taxon>
        <taxon>Pseudomonadota</taxon>
        <taxon>Gammaproteobacteria</taxon>
        <taxon>Oceanospirillales</taxon>
        <taxon>Oceanospirillaceae</taxon>
        <taxon>Marinomonas</taxon>
    </lineage>
</organism>
<dbReference type="AlphaFoldDB" id="A0A934JQP6"/>
<dbReference type="InterPro" id="IPR004089">
    <property type="entry name" value="MCPsignal_dom"/>
</dbReference>
<evidence type="ECO:0000256" key="1">
    <source>
        <dbReference type="ARBA" id="ARBA00004141"/>
    </source>
</evidence>
<keyword evidence="13" id="KW-1185">Reference proteome</keyword>
<keyword evidence="4 9" id="KW-0472">Membrane</keyword>
<keyword evidence="3 9" id="KW-1133">Transmembrane helix</keyword>
<dbReference type="GO" id="GO:0006935">
    <property type="term" value="P:chemotaxis"/>
    <property type="evidence" value="ECO:0007669"/>
    <property type="project" value="UniProtKB-ARBA"/>
</dbReference>
<dbReference type="PANTHER" id="PTHR32089">
    <property type="entry name" value="METHYL-ACCEPTING CHEMOTAXIS PROTEIN MCPB"/>
    <property type="match status" value="1"/>
</dbReference>
<comment type="subcellular location">
    <subcellularLocation>
        <location evidence="1">Membrane</location>
        <topology evidence="1">Multi-pass membrane protein</topology>
    </subcellularLocation>
</comment>
<comment type="caution">
    <text evidence="12">The sequence shown here is derived from an EMBL/GenBank/DDBJ whole genome shotgun (WGS) entry which is preliminary data.</text>
</comment>
<dbReference type="PROSITE" id="PS50111">
    <property type="entry name" value="CHEMOTAXIS_TRANSDUC_2"/>
    <property type="match status" value="1"/>
</dbReference>
<evidence type="ECO:0000256" key="6">
    <source>
        <dbReference type="ARBA" id="ARBA00029447"/>
    </source>
</evidence>
<dbReference type="SMART" id="SM00283">
    <property type="entry name" value="MA"/>
    <property type="match status" value="1"/>
</dbReference>
<dbReference type="SUPFAM" id="SSF58104">
    <property type="entry name" value="Methyl-accepting chemotaxis protein (MCP) signaling domain"/>
    <property type="match status" value="1"/>
</dbReference>